<proteinExistence type="predicted"/>
<evidence type="ECO:0000259" key="8">
    <source>
        <dbReference type="PROSITE" id="PS50013"/>
    </source>
</evidence>
<dbReference type="InterPro" id="IPR023780">
    <property type="entry name" value="Chromo_domain"/>
</dbReference>
<dbReference type="CDD" id="cd18666">
    <property type="entry name" value="CD1_tandem_CHD1-2_like"/>
    <property type="match status" value="1"/>
</dbReference>
<evidence type="ECO:0000313" key="10">
    <source>
        <dbReference type="Proteomes" id="UP001469553"/>
    </source>
</evidence>
<dbReference type="PANTHER" id="PTHR45623:SF7">
    <property type="entry name" value="CHROMODOMAIN-HELICASE-DNA-BINDING PROTEIN 1"/>
    <property type="match status" value="1"/>
</dbReference>
<dbReference type="InterPro" id="IPR023779">
    <property type="entry name" value="Chromodomain_CS"/>
</dbReference>
<feature type="compositionally biased region" description="Low complexity" evidence="7">
    <location>
        <begin position="1"/>
        <end position="17"/>
    </location>
</feature>
<evidence type="ECO:0000256" key="1">
    <source>
        <dbReference type="ARBA" id="ARBA00004123"/>
    </source>
</evidence>
<evidence type="ECO:0000313" key="9">
    <source>
        <dbReference type="EMBL" id="MEQ2303330.1"/>
    </source>
</evidence>
<feature type="compositionally biased region" description="Low complexity" evidence="7">
    <location>
        <begin position="39"/>
        <end position="57"/>
    </location>
</feature>
<comment type="subcellular location">
    <subcellularLocation>
        <location evidence="1">Nucleus</location>
    </subcellularLocation>
</comment>
<dbReference type="PANTHER" id="PTHR45623">
    <property type="entry name" value="CHROMODOMAIN-HELICASE-DNA-BINDING PROTEIN 3-RELATED-RELATED"/>
    <property type="match status" value="1"/>
</dbReference>
<dbReference type="Proteomes" id="UP001469553">
    <property type="component" value="Unassembled WGS sequence"/>
</dbReference>
<dbReference type="SMART" id="SM00298">
    <property type="entry name" value="CHROMO"/>
    <property type="match status" value="1"/>
</dbReference>
<accession>A0ABV0ZBQ9</accession>
<protein>
    <submittedName>
        <fullName evidence="9">Transcriptional regulator</fullName>
    </submittedName>
</protein>
<feature type="compositionally biased region" description="Polar residues" evidence="7">
    <location>
        <begin position="84"/>
        <end position="94"/>
    </location>
</feature>
<dbReference type="Pfam" id="PF00385">
    <property type="entry name" value="Chromo"/>
    <property type="match status" value="1"/>
</dbReference>
<reference evidence="9 10" key="1">
    <citation type="submission" date="2021-06" db="EMBL/GenBank/DDBJ databases">
        <authorList>
            <person name="Palmer J.M."/>
        </authorList>
    </citation>
    <scope>NUCLEOTIDE SEQUENCE [LARGE SCALE GENOMIC DNA]</scope>
    <source>
        <strain evidence="9 10">AS_MEX2019</strain>
        <tissue evidence="9">Muscle</tissue>
    </source>
</reference>
<dbReference type="InterPro" id="IPR016197">
    <property type="entry name" value="Chromo-like_dom_sf"/>
</dbReference>
<evidence type="ECO:0000256" key="3">
    <source>
        <dbReference type="ARBA" id="ARBA00022840"/>
    </source>
</evidence>
<keyword evidence="5" id="KW-0804">Transcription</keyword>
<comment type="caution">
    <text evidence="9">The sequence shown here is derived from an EMBL/GenBank/DDBJ whole genome shotgun (WGS) entry which is preliminary data.</text>
</comment>
<keyword evidence="6" id="KW-0539">Nucleus</keyword>
<dbReference type="PROSITE" id="PS00598">
    <property type="entry name" value="CHROMO_1"/>
    <property type="match status" value="1"/>
</dbReference>
<feature type="region of interest" description="Disordered" evidence="7">
    <location>
        <begin position="1"/>
        <end position="113"/>
    </location>
</feature>
<name>A0ABV0ZBQ9_9TELE</name>
<evidence type="ECO:0000256" key="7">
    <source>
        <dbReference type="SAM" id="MobiDB-lite"/>
    </source>
</evidence>
<keyword evidence="10" id="KW-1185">Reference proteome</keyword>
<gene>
    <name evidence="9" type="primary">CHD1_1</name>
    <name evidence="9" type="ORF">AMECASPLE_015694</name>
</gene>
<feature type="domain" description="Chromo" evidence="8">
    <location>
        <begin position="160"/>
        <end position="250"/>
    </location>
</feature>
<evidence type="ECO:0000256" key="6">
    <source>
        <dbReference type="ARBA" id="ARBA00023242"/>
    </source>
</evidence>
<evidence type="ECO:0000256" key="5">
    <source>
        <dbReference type="ARBA" id="ARBA00023163"/>
    </source>
</evidence>
<dbReference type="Gene3D" id="2.40.50.40">
    <property type="match status" value="1"/>
</dbReference>
<keyword evidence="2" id="KW-0547">Nucleotide-binding</keyword>
<dbReference type="InterPro" id="IPR000953">
    <property type="entry name" value="Chromo/chromo_shadow_dom"/>
</dbReference>
<evidence type="ECO:0000256" key="2">
    <source>
        <dbReference type="ARBA" id="ARBA00022741"/>
    </source>
</evidence>
<feature type="compositionally biased region" description="Acidic residues" evidence="7">
    <location>
        <begin position="18"/>
        <end position="29"/>
    </location>
</feature>
<dbReference type="SUPFAM" id="SSF54160">
    <property type="entry name" value="Chromo domain-like"/>
    <property type="match status" value="1"/>
</dbReference>
<organism evidence="9 10">
    <name type="scientific">Ameca splendens</name>
    <dbReference type="NCBI Taxonomy" id="208324"/>
    <lineage>
        <taxon>Eukaryota</taxon>
        <taxon>Metazoa</taxon>
        <taxon>Chordata</taxon>
        <taxon>Craniata</taxon>
        <taxon>Vertebrata</taxon>
        <taxon>Euteleostomi</taxon>
        <taxon>Actinopterygii</taxon>
        <taxon>Neopterygii</taxon>
        <taxon>Teleostei</taxon>
        <taxon>Neoteleostei</taxon>
        <taxon>Acanthomorphata</taxon>
        <taxon>Ovalentaria</taxon>
        <taxon>Atherinomorphae</taxon>
        <taxon>Cyprinodontiformes</taxon>
        <taxon>Goodeidae</taxon>
        <taxon>Ameca</taxon>
    </lineage>
</organism>
<sequence length="250" mass="27903">MLRKQQQQQRRGSSNSGSDEDSSSTDESDSSSGSKKRANSGSSGSGSASGSDSGSDSSAEDNSNETASDYEPSLKFKSRKPPTKMNSRNGTKSITPRKKTRKCSSSEDDNNYTKVACAGPRRQATVNISYKEDEEINTDSDDLVEVLGEDVPMPEEEEFETIERVMDCRIGRKRATGSATTVYAVEADGDPNGNFDPNKEAGEVQYLIKWKNWAHIHNTWETEETLKFQNVRGMKKLENFKKKEQEKRKW</sequence>
<keyword evidence="3" id="KW-0067">ATP-binding</keyword>
<dbReference type="EMBL" id="JAHRIP010057544">
    <property type="protein sequence ID" value="MEQ2303330.1"/>
    <property type="molecule type" value="Genomic_DNA"/>
</dbReference>
<keyword evidence="4" id="KW-0805">Transcription regulation</keyword>
<evidence type="ECO:0000256" key="4">
    <source>
        <dbReference type="ARBA" id="ARBA00023015"/>
    </source>
</evidence>
<dbReference type="PROSITE" id="PS50013">
    <property type="entry name" value="CHROMO_2"/>
    <property type="match status" value="1"/>
</dbReference>